<gene>
    <name evidence="1" type="ORF">UFOVP84_74</name>
</gene>
<proteinExistence type="predicted"/>
<reference evidence="1" key="1">
    <citation type="submission" date="2020-04" db="EMBL/GenBank/DDBJ databases">
        <authorList>
            <person name="Chiriac C."/>
            <person name="Salcher M."/>
            <person name="Ghai R."/>
            <person name="Kavagutti S V."/>
        </authorList>
    </citation>
    <scope>NUCLEOTIDE SEQUENCE</scope>
</reference>
<accession>A0A6J5L1M6</accession>
<protein>
    <submittedName>
        <fullName evidence="1">Uncharacterized protein</fullName>
    </submittedName>
</protein>
<evidence type="ECO:0000313" key="1">
    <source>
        <dbReference type="EMBL" id="CAB4127206.1"/>
    </source>
</evidence>
<dbReference type="EMBL" id="LR796208">
    <property type="protein sequence ID" value="CAB4127206.1"/>
    <property type="molecule type" value="Genomic_DNA"/>
</dbReference>
<organism evidence="1">
    <name type="scientific">uncultured Caudovirales phage</name>
    <dbReference type="NCBI Taxonomy" id="2100421"/>
    <lineage>
        <taxon>Viruses</taxon>
        <taxon>Duplodnaviria</taxon>
        <taxon>Heunggongvirae</taxon>
        <taxon>Uroviricota</taxon>
        <taxon>Caudoviricetes</taxon>
        <taxon>Peduoviridae</taxon>
        <taxon>Maltschvirus</taxon>
        <taxon>Maltschvirus maltsch</taxon>
    </lineage>
</organism>
<sequence length="52" mass="6093">MIEYKELTEEECEIFWNNRLGLDAMIRLCHKAGFEACLEQLKGTVVEKENNC</sequence>
<name>A0A6J5L1M6_9CAUD</name>